<dbReference type="EMBL" id="CAJNOJ010000133">
    <property type="protein sequence ID" value="CAF1175608.1"/>
    <property type="molecule type" value="Genomic_DNA"/>
</dbReference>
<comment type="caution">
    <text evidence="6">The sequence shown here is derived from an EMBL/GenBank/DDBJ whole genome shotgun (WGS) entry which is preliminary data.</text>
</comment>
<evidence type="ECO:0008006" key="8">
    <source>
        <dbReference type="Google" id="ProtNLM"/>
    </source>
</evidence>
<dbReference type="Proteomes" id="UP000663852">
    <property type="component" value="Unassembled WGS sequence"/>
</dbReference>
<evidence type="ECO:0000256" key="4">
    <source>
        <dbReference type="ARBA" id="ARBA00023136"/>
    </source>
</evidence>
<feature type="transmembrane region" description="Helical" evidence="5">
    <location>
        <begin position="221"/>
        <end position="241"/>
    </location>
</feature>
<feature type="transmembrane region" description="Helical" evidence="5">
    <location>
        <begin position="283"/>
        <end position="302"/>
    </location>
</feature>
<evidence type="ECO:0000256" key="1">
    <source>
        <dbReference type="ARBA" id="ARBA00004141"/>
    </source>
</evidence>
<feature type="transmembrane region" description="Helical" evidence="5">
    <location>
        <begin position="412"/>
        <end position="429"/>
    </location>
</feature>
<keyword evidence="2 5" id="KW-0812">Transmembrane</keyword>
<evidence type="ECO:0000313" key="6">
    <source>
        <dbReference type="EMBL" id="CAF1175608.1"/>
    </source>
</evidence>
<sequence length="435" mass="46657">MLALLISCPTLTTMPATVRYDMTISSPGILSNSGTLFLSSKGHFIALVTIPDVGSPQSALQGVWSSSPCGTSITLTVQTFYFLEFSRLSVNNLTCTYTCGTNNDVLRRYNNNSIESKMLPLLVRVPTMRLGPSLSHQVLKRTQSIAVSQRAANRQQQALVRGGVALVAIGGAGYLLNKILNSPTTMPSGTLTKSKQVSFADAVEANRAFSSVVKGHLRSTYAHFAGGLAMTGAFAYVFHRNGLGARLMTMNKWAYMGVTLLGSIGTLYATMAIDDQRQPALKYGAWATFNGIMGLSLAPLCFMQPALLARAALVTTGLVGSISAVGMTARREQYLWIGAPLMAGLVTVALASIGSVFLPATAIRAASLLNSISIYGGVVVFSGLVLWDTKKIIAHAEAAHDQKQLSPINDALGIYLDFINLFIRILYIMDSRRRK</sequence>
<feature type="transmembrane region" description="Helical" evidence="5">
    <location>
        <begin position="334"/>
        <end position="358"/>
    </location>
</feature>
<feature type="transmembrane region" description="Helical" evidence="5">
    <location>
        <begin position="253"/>
        <end position="271"/>
    </location>
</feature>
<reference evidence="6" key="1">
    <citation type="submission" date="2021-02" db="EMBL/GenBank/DDBJ databases">
        <authorList>
            <person name="Nowell W R."/>
        </authorList>
    </citation>
    <scope>NUCLEOTIDE SEQUENCE</scope>
</reference>
<feature type="transmembrane region" description="Helical" evidence="5">
    <location>
        <begin position="158"/>
        <end position="176"/>
    </location>
</feature>
<comment type="subcellular location">
    <subcellularLocation>
        <location evidence="1">Membrane</location>
        <topology evidence="1">Multi-pass membrane protein</topology>
    </subcellularLocation>
</comment>
<gene>
    <name evidence="6" type="ORF">EDS130_LOCUS23945</name>
</gene>
<accession>A0A814UHU6</accession>
<feature type="transmembrane region" description="Helical" evidence="5">
    <location>
        <begin position="307"/>
        <end position="328"/>
    </location>
</feature>
<proteinExistence type="predicted"/>
<dbReference type="GO" id="GO:0005743">
    <property type="term" value="C:mitochondrial inner membrane"/>
    <property type="evidence" value="ECO:0007669"/>
    <property type="project" value="TreeGrafter"/>
</dbReference>
<organism evidence="6 7">
    <name type="scientific">Adineta ricciae</name>
    <name type="common">Rotifer</name>
    <dbReference type="NCBI Taxonomy" id="249248"/>
    <lineage>
        <taxon>Eukaryota</taxon>
        <taxon>Metazoa</taxon>
        <taxon>Spiralia</taxon>
        <taxon>Gnathifera</taxon>
        <taxon>Rotifera</taxon>
        <taxon>Eurotatoria</taxon>
        <taxon>Bdelloidea</taxon>
        <taxon>Adinetida</taxon>
        <taxon>Adinetidae</taxon>
        <taxon>Adineta</taxon>
    </lineage>
</organism>
<evidence type="ECO:0000313" key="7">
    <source>
        <dbReference type="Proteomes" id="UP000663852"/>
    </source>
</evidence>
<evidence type="ECO:0000256" key="2">
    <source>
        <dbReference type="ARBA" id="ARBA00022692"/>
    </source>
</evidence>
<dbReference type="AlphaFoldDB" id="A0A814UHU6"/>
<dbReference type="PANTHER" id="PTHR23291">
    <property type="entry name" value="BAX INHIBITOR-RELATED"/>
    <property type="match status" value="1"/>
</dbReference>
<protein>
    <recommendedName>
        <fullName evidence="8">Growth hormone-inducible transmembrane protein</fullName>
    </recommendedName>
</protein>
<feature type="transmembrane region" description="Helical" evidence="5">
    <location>
        <begin position="365"/>
        <end position="387"/>
    </location>
</feature>
<dbReference type="Pfam" id="PF01027">
    <property type="entry name" value="Bax1-I"/>
    <property type="match status" value="1"/>
</dbReference>
<name>A0A814UHU6_ADIRI</name>
<evidence type="ECO:0000256" key="5">
    <source>
        <dbReference type="SAM" id="Phobius"/>
    </source>
</evidence>
<keyword evidence="4 5" id="KW-0472">Membrane</keyword>
<evidence type="ECO:0000256" key="3">
    <source>
        <dbReference type="ARBA" id="ARBA00022989"/>
    </source>
</evidence>
<dbReference type="PANTHER" id="PTHR23291:SF112">
    <property type="entry name" value="GROWTH HORMONE-INDUCIBLE TRANSMEMBRANE PROTEIN"/>
    <property type="match status" value="1"/>
</dbReference>
<keyword evidence="3 5" id="KW-1133">Transmembrane helix</keyword>
<dbReference type="OrthoDB" id="6285520at2759"/>
<dbReference type="InterPro" id="IPR006214">
    <property type="entry name" value="Bax_inhibitor_1-related"/>
</dbReference>